<evidence type="ECO:0000256" key="13">
    <source>
        <dbReference type="PIRNR" id="PIRNR004930"/>
    </source>
</evidence>
<dbReference type="InterPro" id="IPR006070">
    <property type="entry name" value="Sua5-like_dom"/>
</dbReference>
<dbReference type="InterPro" id="IPR050156">
    <property type="entry name" value="TC-AMP_synthase_SUA5"/>
</dbReference>
<dbReference type="GO" id="GO:0005524">
    <property type="term" value="F:ATP binding"/>
    <property type="evidence" value="ECO:0007669"/>
    <property type="project" value="UniProtKB-UniRule"/>
</dbReference>
<feature type="binding site" evidence="14">
    <location>
        <position position="192"/>
    </location>
    <ligand>
        <name>ATP</name>
        <dbReference type="ChEBI" id="CHEBI:30616"/>
    </ligand>
</feature>
<dbReference type="InterPro" id="IPR017945">
    <property type="entry name" value="DHBP_synth_RibB-like_a/b_dom"/>
</dbReference>
<comment type="function">
    <text evidence="13">Required for the formation of a threonylcarbamoyl group on adenosine at position 37 (t(6)A37) in tRNAs that read codons beginning with adenine.</text>
</comment>
<dbReference type="Gene3D" id="3.90.870.10">
    <property type="entry name" value="DHBP synthase"/>
    <property type="match status" value="1"/>
</dbReference>
<dbReference type="InterPro" id="IPR005145">
    <property type="entry name" value="Sua5_C"/>
</dbReference>
<evidence type="ECO:0000256" key="11">
    <source>
        <dbReference type="ARBA" id="ARBA00029774"/>
    </source>
</evidence>
<keyword evidence="6 13" id="KW-0808">Transferase</keyword>
<feature type="binding site" evidence="14">
    <location>
        <position position="138"/>
    </location>
    <ligand>
        <name>L-threonine</name>
        <dbReference type="ChEBI" id="CHEBI:57926"/>
    </ligand>
</feature>
<evidence type="ECO:0000256" key="9">
    <source>
        <dbReference type="ARBA" id="ARBA00022741"/>
    </source>
</evidence>
<evidence type="ECO:0000256" key="8">
    <source>
        <dbReference type="ARBA" id="ARBA00022695"/>
    </source>
</evidence>
<feature type="binding site" evidence="14">
    <location>
        <position position="231"/>
    </location>
    <ligand>
        <name>ATP</name>
        <dbReference type="ChEBI" id="CHEBI:30616"/>
    </ligand>
</feature>
<dbReference type="InterPro" id="IPR038385">
    <property type="entry name" value="Sua5/YwlC_C"/>
</dbReference>
<dbReference type="Proteomes" id="UP000195437">
    <property type="component" value="Chromosome"/>
</dbReference>
<evidence type="ECO:0000259" key="15">
    <source>
        <dbReference type="PROSITE" id="PS51163"/>
    </source>
</evidence>
<evidence type="ECO:0000256" key="6">
    <source>
        <dbReference type="ARBA" id="ARBA00022679"/>
    </source>
</evidence>
<feature type="domain" description="YrdC-like" evidence="15">
    <location>
        <begin position="10"/>
        <end position="196"/>
    </location>
</feature>
<evidence type="ECO:0000313" key="16">
    <source>
        <dbReference type="EMBL" id="ARU60549.1"/>
    </source>
</evidence>
<evidence type="ECO:0000256" key="14">
    <source>
        <dbReference type="PIRSR" id="PIRSR004930-1"/>
    </source>
</evidence>
<evidence type="ECO:0000313" key="17">
    <source>
        <dbReference type="Proteomes" id="UP000195437"/>
    </source>
</evidence>
<evidence type="ECO:0000256" key="5">
    <source>
        <dbReference type="ARBA" id="ARBA00022490"/>
    </source>
</evidence>
<keyword evidence="8 13" id="KW-0548">Nucleotidyltransferase</keyword>
<dbReference type="AlphaFoldDB" id="A0A1Y0IKG0"/>
<feature type="binding site" evidence="14">
    <location>
        <position position="32"/>
    </location>
    <ligand>
        <name>L-threonine</name>
        <dbReference type="ChEBI" id="CHEBI:57926"/>
    </ligand>
</feature>
<dbReference type="GO" id="GO:0008033">
    <property type="term" value="P:tRNA processing"/>
    <property type="evidence" value="ECO:0007669"/>
    <property type="project" value="UniProtKB-KW"/>
</dbReference>
<evidence type="ECO:0000256" key="12">
    <source>
        <dbReference type="ARBA" id="ARBA00048366"/>
    </source>
</evidence>
<comment type="catalytic activity">
    <reaction evidence="12 13">
        <text>L-threonine + hydrogencarbonate + ATP = L-threonylcarbamoyladenylate + diphosphate + H2O</text>
        <dbReference type="Rhea" id="RHEA:36407"/>
        <dbReference type="ChEBI" id="CHEBI:15377"/>
        <dbReference type="ChEBI" id="CHEBI:17544"/>
        <dbReference type="ChEBI" id="CHEBI:30616"/>
        <dbReference type="ChEBI" id="CHEBI:33019"/>
        <dbReference type="ChEBI" id="CHEBI:57926"/>
        <dbReference type="ChEBI" id="CHEBI:73682"/>
        <dbReference type="EC" id="2.7.7.87"/>
    </reaction>
</comment>
<dbReference type="Gene3D" id="3.40.50.11030">
    <property type="entry name" value="Threonylcarbamoyl-AMP synthase, C-terminal domain"/>
    <property type="match status" value="1"/>
</dbReference>
<dbReference type="GO" id="GO:0005737">
    <property type="term" value="C:cytoplasm"/>
    <property type="evidence" value="ECO:0007669"/>
    <property type="project" value="UniProtKB-SubCell"/>
</dbReference>
<evidence type="ECO:0000256" key="3">
    <source>
        <dbReference type="ARBA" id="ARBA00012584"/>
    </source>
</evidence>
<dbReference type="EMBL" id="CP021434">
    <property type="protein sequence ID" value="ARU60549.1"/>
    <property type="molecule type" value="Genomic_DNA"/>
</dbReference>
<dbReference type="NCBIfam" id="TIGR00057">
    <property type="entry name" value="L-threonylcarbamoyladenylate synthase"/>
    <property type="match status" value="1"/>
</dbReference>
<dbReference type="RefSeq" id="WP_087455941.1">
    <property type="nucleotide sequence ID" value="NZ_CP021434.1"/>
</dbReference>
<dbReference type="GO" id="GO:0061710">
    <property type="term" value="F:L-threonylcarbamoyladenylate synthase"/>
    <property type="evidence" value="ECO:0007669"/>
    <property type="project" value="UniProtKB-EC"/>
</dbReference>
<dbReference type="FunFam" id="3.40.50.11030:FF:000001">
    <property type="entry name" value="Threonylcarbamoyl-AMP synthase"/>
    <property type="match status" value="1"/>
</dbReference>
<gene>
    <name evidence="16" type="ORF">CBW65_05255</name>
</gene>
<dbReference type="Pfam" id="PF03481">
    <property type="entry name" value="Sua5_C"/>
    <property type="match status" value="1"/>
</dbReference>
<dbReference type="InterPro" id="IPR010923">
    <property type="entry name" value="T(6)A37_SUA5"/>
</dbReference>
<name>A0A1Y0IKG0_9BACL</name>
<feature type="binding site" evidence="14">
    <location>
        <position position="118"/>
    </location>
    <ligand>
        <name>ATP</name>
        <dbReference type="ChEBI" id="CHEBI:30616"/>
    </ligand>
</feature>
<evidence type="ECO:0000256" key="4">
    <source>
        <dbReference type="ARBA" id="ARBA00015492"/>
    </source>
</evidence>
<reference evidence="17" key="1">
    <citation type="submission" date="2017-05" db="EMBL/GenBank/DDBJ databases">
        <authorList>
            <person name="Sung H."/>
        </authorList>
    </citation>
    <scope>NUCLEOTIDE SEQUENCE [LARGE SCALE GENOMIC DNA]</scope>
    <source>
        <strain evidence="17">AR23208</strain>
    </source>
</reference>
<dbReference type="PANTHER" id="PTHR17490:SF16">
    <property type="entry name" value="THREONYLCARBAMOYL-AMP SYNTHASE"/>
    <property type="match status" value="1"/>
</dbReference>
<comment type="similarity">
    <text evidence="2 13">Belongs to the SUA5 family.</text>
</comment>
<feature type="binding site" evidence="14">
    <location>
        <position position="55"/>
    </location>
    <ligand>
        <name>ATP</name>
        <dbReference type="ChEBI" id="CHEBI:30616"/>
    </ligand>
</feature>
<feature type="binding site" evidence="14">
    <location>
        <position position="64"/>
    </location>
    <ligand>
        <name>L-threonine</name>
        <dbReference type="ChEBI" id="CHEBI:57926"/>
    </ligand>
</feature>
<keyword evidence="7 13" id="KW-0819">tRNA processing</keyword>
<keyword evidence="10 13" id="KW-0067">ATP-binding</keyword>
<dbReference type="OrthoDB" id="9814580at2"/>
<keyword evidence="5 13" id="KW-0963">Cytoplasm</keyword>
<feature type="binding site" evidence="14">
    <location>
        <position position="59"/>
    </location>
    <ligand>
        <name>ATP</name>
        <dbReference type="ChEBI" id="CHEBI:30616"/>
    </ligand>
</feature>
<feature type="binding site" evidence="14">
    <location>
        <position position="148"/>
    </location>
    <ligand>
        <name>ATP</name>
        <dbReference type="ChEBI" id="CHEBI:30616"/>
    </ligand>
</feature>
<keyword evidence="9 13" id="KW-0547">Nucleotide-binding</keyword>
<dbReference type="PIRSF" id="PIRSF004930">
    <property type="entry name" value="Tln_factor_SUA5"/>
    <property type="match status" value="1"/>
</dbReference>
<dbReference type="GO" id="GO:0000049">
    <property type="term" value="F:tRNA binding"/>
    <property type="evidence" value="ECO:0007669"/>
    <property type="project" value="TreeGrafter"/>
</dbReference>
<feature type="binding site" evidence="14">
    <location>
        <position position="140"/>
    </location>
    <ligand>
        <name>ATP</name>
        <dbReference type="ChEBI" id="CHEBI:30616"/>
    </ligand>
</feature>
<evidence type="ECO:0000256" key="2">
    <source>
        <dbReference type="ARBA" id="ARBA00007663"/>
    </source>
</evidence>
<dbReference type="GO" id="GO:0003725">
    <property type="term" value="F:double-stranded RNA binding"/>
    <property type="evidence" value="ECO:0007669"/>
    <property type="project" value="UniProtKB-UniRule"/>
</dbReference>
<keyword evidence="17" id="KW-1185">Reference proteome</keyword>
<dbReference type="PROSITE" id="PS51163">
    <property type="entry name" value="YRDC"/>
    <property type="match status" value="1"/>
</dbReference>
<sequence length="340" mass="35785">MDTKRFETKEQDIAEAAALLQRGEVVGFPTETVYGLGANAFDAAAVDKIFAAKGRPSDNPLIVHIAHRRDVEKLARVVPAGAALCMERFWPGPLTIVLPCVDSVPRNVTAGLDTVGIRMPDHVTALQLIDAAGVPLAAPSANRSGRPSPTTAEHVLEDLSGRIAGVVDGGASGVGVESTVLDFSGATPMILRPGGVTREMLQEVIGEVGIDPALESGVGTPKSPGVKYTHYAPQGEMWLVEGARDLEKITELVQAAQEAGHRVGVLTTAERADAYAADVVIACGRRSDLSTVAAGLYDAIRQFDHADADLIYAEVFPETGVGLAVMNRLRKAASHRAIQS</sequence>
<dbReference type="FunFam" id="3.90.870.10:FF:000008">
    <property type="entry name" value="Threonylcarbamoyl-AMP synthase"/>
    <property type="match status" value="1"/>
</dbReference>
<dbReference type="GO" id="GO:0006450">
    <property type="term" value="P:regulation of translational fidelity"/>
    <property type="evidence" value="ECO:0007669"/>
    <property type="project" value="TreeGrafter"/>
</dbReference>
<dbReference type="KEGG" id="tum:CBW65_05255"/>
<dbReference type="EC" id="2.7.7.87" evidence="3 13"/>
<evidence type="ECO:0000256" key="7">
    <source>
        <dbReference type="ARBA" id="ARBA00022694"/>
    </source>
</evidence>
<accession>A0A1Y0IKG0</accession>
<dbReference type="Pfam" id="PF01300">
    <property type="entry name" value="Sua5_yciO_yrdC"/>
    <property type="match status" value="1"/>
</dbReference>
<feature type="binding site" evidence="14">
    <location>
        <position position="178"/>
    </location>
    <ligand>
        <name>L-threonine</name>
        <dbReference type="ChEBI" id="CHEBI:57926"/>
    </ligand>
</feature>
<proteinExistence type="inferred from homology"/>
<evidence type="ECO:0000256" key="1">
    <source>
        <dbReference type="ARBA" id="ARBA00004496"/>
    </source>
</evidence>
<dbReference type="PANTHER" id="PTHR17490">
    <property type="entry name" value="SUA5"/>
    <property type="match status" value="1"/>
</dbReference>
<comment type="subcellular location">
    <subcellularLocation>
        <location evidence="1 13">Cytoplasm</location>
    </subcellularLocation>
</comment>
<evidence type="ECO:0000256" key="10">
    <source>
        <dbReference type="ARBA" id="ARBA00022840"/>
    </source>
</evidence>
<protein>
    <recommendedName>
        <fullName evidence="4 13">Threonylcarbamoyl-AMP synthase</fullName>
        <shortName evidence="13">TC-AMP synthase</shortName>
        <ecNumber evidence="3 13">2.7.7.87</ecNumber>
    </recommendedName>
    <alternativeName>
        <fullName evidence="11 13">L-threonylcarbamoyladenylate synthase</fullName>
    </alternativeName>
</protein>
<organism evidence="16 17">
    <name type="scientific">Tumebacillus avium</name>
    <dbReference type="NCBI Taxonomy" id="1903704"/>
    <lineage>
        <taxon>Bacteria</taxon>
        <taxon>Bacillati</taxon>
        <taxon>Bacillota</taxon>
        <taxon>Bacilli</taxon>
        <taxon>Bacillales</taxon>
        <taxon>Alicyclobacillaceae</taxon>
        <taxon>Tumebacillus</taxon>
    </lineage>
</organism>
<dbReference type="SUPFAM" id="SSF55821">
    <property type="entry name" value="YrdC/RibB"/>
    <property type="match status" value="1"/>
</dbReference>
<feature type="binding site" evidence="14">
    <location>
        <position position="114"/>
    </location>
    <ligand>
        <name>ATP</name>
        <dbReference type="ChEBI" id="CHEBI:30616"/>
    </ligand>
</feature>